<organism evidence="1 2">
    <name type="scientific">Bradyrhizobium elkanii</name>
    <dbReference type="NCBI Taxonomy" id="29448"/>
    <lineage>
        <taxon>Bacteria</taxon>
        <taxon>Pseudomonadati</taxon>
        <taxon>Pseudomonadota</taxon>
        <taxon>Alphaproteobacteria</taxon>
        <taxon>Hyphomicrobiales</taxon>
        <taxon>Nitrobacteraceae</taxon>
        <taxon>Bradyrhizobium</taxon>
    </lineage>
</organism>
<accession>A0A8I1Y933</accession>
<protein>
    <submittedName>
        <fullName evidence="1">Uncharacterized protein</fullName>
    </submittedName>
</protein>
<sequence length="94" mass="10836">MTPDTVFWRRQERDDILKEVIKASQEVDRVALIYGELYEFLGDRRDKHSRAAMDSIGDRLTKAQEELDMLFSRLSDAHRAVVLARAEADEIAAN</sequence>
<proteinExistence type="predicted"/>
<gene>
    <name evidence="1" type="ORF">JOH49_006907</name>
</gene>
<reference evidence="1" key="1">
    <citation type="submission" date="2021-02" db="EMBL/GenBank/DDBJ databases">
        <title>Genomic Encyclopedia of Type Strains, Phase IV (KMG-V): Genome sequencing to study the core and pangenomes of soil and plant-associated prokaryotes.</title>
        <authorList>
            <person name="Whitman W."/>
        </authorList>
    </citation>
    <scope>NUCLEOTIDE SEQUENCE</scope>
    <source>
        <strain evidence="1">USDA 406</strain>
    </source>
</reference>
<comment type="caution">
    <text evidence="1">The sequence shown here is derived from an EMBL/GenBank/DDBJ whole genome shotgun (WGS) entry which is preliminary data.</text>
</comment>
<dbReference type="AlphaFoldDB" id="A0A8I1Y933"/>
<evidence type="ECO:0000313" key="2">
    <source>
        <dbReference type="Proteomes" id="UP000673383"/>
    </source>
</evidence>
<dbReference type="Proteomes" id="UP000673383">
    <property type="component" value="Unassembled WGS sequence"/>
</dbReference>
<evidence type="ECO:0000313" key="1">
    <source>
        <dbReference type="EMBL" id="MBP1297154.1"/>
    </source>
</evidence>
<name>A0A8I1Y933_BRAEL</name>
<dbReference type="EMBL" id="JAFICZ010000001">
    <property type="protein sequence ID" value="MBP1297154.1"/>
    <property type="molecule type" value="Genomic_DNA"/>
</dbReference>
<dbReference type="RefSeq" id="WP_155258435.1">
    <property type="nucleotide sequence ID" value="NZ_JAFICZ010000001.1"/>
</dbReference>